<comment type="caution">
    <text evidence="1">The sequence shown here is derived from an EMBL/GenBank/DDBJ whole genome shotgun (WGS) entry which is preliminary data.</text>
</comment>
<evidence type="ECO:0000313" key="1">
    <source>
        <dbReference type="EMBL" id="KAJ8357619.1"/>
    </source>
</evidence>
<accession>A0A9Q1FG29</accession>
<dbReference type="AlphaFoldDB" id="A0A9Q1FG29"/>
<proteinExistence type="predicted"/>
<keyword evidence="2" id="KW-1185">Reference proteome</keyword>
<evidence type="ECO:0000313" key="2">
    <source>
        <dbReference type="Proteomes" id="UP001152622"/>
    </source>
</evidence>
<dbReference type="EMBL" id="JAINUF010000006">
    <property type="protein sequence ID" value="KAJ8357619.1"/>
    <property type="molecule type" value="Genomic_DNA"/>
</dbReference>
<gene>
    <name evidence="1" type="ORF">SKAU_G00204130</name>
</gene>
<sequence>MQPSRIRGIRNPRGPVARCLGDERVFSDSSGGTVKNPCQSAGPESLRPAVDIIRLIPLPLLERSRGFIFPGKLRLLPGIPAGLSL</sequence>
<protein>
    <submittedName>
        <fullName evidence="1">Uncharacterized protein</fullName>
    </submittedName>
</protein>
<organism evidence="1 2">
    <name type="scientific">Synaphobranchus kaupii</name>
    <name type="common">Kaup's arrowtooth eel</name>
    <dbReference type="NCBI Taxonomy" id="118154"/>
    <lineage>
        <taxon>Eukaryota</taxon>
        <taxon>Metazoa</taxon>
        <taxon>Chordata</taxon>
        <taxon>Craniata</taxon>
        <taxon>Vertebrata</taxon>
        <taxon>Euteleostomi</taxon>
        <taxon>Actinopterygii</taxon>
        <taxon>Neopterygii</taxon>
        <taxon>Teleostei</taxon>
        <taxon>Anguilliformes</taxon>
        <taxon>Synaphobranchidae</taxon>
        <taxon>Synaphobranchus</taxon>
    </lineage>
</organism>
<name>A0A9Q1FG29_SYNKA</name>
<reference evidence="1" key="1">
    <citation type="journal article" date="2023" name="Science">
        <title>Genome structures resolve the early diversification of teleost fishes.</title>
        <authorList>
            <person name="Parey E."/>
            <person name="Louis A."/>
            <person name="Montfort J."/>
            <person name="Bouchez O."/>
            <person name="Roques C."/>
            <person name="Iampietro C."/>
            <person name="Lluch J."/>
            <person name="Castinel A."/>
            <person name="Donnadieu C."/>
            <person name="Desvignes T."/>
            <person name="Floi Bucao C."/>
            <person name="Jouanno E."/>
            <person name="Wen M."/>
            <person name="Mejri S."/>
            <person name="Dirks R."/>
            <person name="Jansen H."/>
            <person name="Henkel C."/>
            <person name="Chen W.J."/>
            <person name="Zahm M."/>
            <person name="Cabau C."/>
            <person name="Klopp C."/>
            <person name="Thompson A.W."/>
            <person name="Robinson-Rechavi M."/>
            <person name="Braasch I."/>
            <person name="Lecointre G."/>
            <person name="Bobe J."/>
            <person name="Postlethwait J.H."/>
            <person name="Berthelot C."/>
            <person name="Roest Crollius H."/>
            <person name="Guiguen Y."/>
        </authorList>
    </citation>
    <scope>NUCLEOTIDE SEQUENCE</scope>
    <source>
        <strain evidence="1">WJC10195</strain>
    </source>
</reference>
<dbReference type="Proteomes" id="UP001152622">
    <property type="component" value="Chromosome 6"/>
</dbReference>